<evidence type="ECO:0000313" key="3">
    <source>
        <dbReference type="Proteomes" id="UP000756346"/>
    </source>
</evidence>
<sequence length="86" mass="9435">MTTTLVYLLTLRYIGQASSVGSPSFMVAGMLRILGKPPEVPFAARSRFRPATIIVLSSGFMDDLEVNMGSALHVFVMPLSRFRKGQ</sequence>
<dbReference type="Proteomes" id="UP000756346">
    <property type="component" value="Unassembled WGS sequence"/>
</dbReference>
<dbReference type="RefSeq" id="XP_046010778.1">
    <property type="nucleotide sequence ID" value="XM_046154582.1"/>
</dbReference>
<evidence type="ECO:0000313" key="2">
    <source>
        <dbReference type="EMBL" id="KAH7027979.1"/>
    </source>
</evidence>
<organism evidence="2 3">
    <name type="scientific">Microdochium trichocladiopsis</name>
    <dbReference type="NCBI Taxonomy" id="1682393"/>
    <lineage>
        <taxon>Eukaryota</taxon>
        <taxon>Fungi</taxon>
        <taxon>Dikarya</taxon>
        <taxon>Ascomycota</taxon>
        <taxon>Pezizomycotina</taxon>
        <taxon>Sordariomycetes</taxon>
        <taxon>Xylariomycetidae</taxon>
        <taxon>Xylariales</taxon>
        <taxon>Microdochiaceae</taxon>
        <taxon>Microdochium</taxon>
    </lineage>
</organism>
<protein>
    <submittedName>
        <fullName evidence="2">Uncharacterized protein</fullName>
    </submittedName>
</protein>
<evidence type="ECO:0000256" key="1">
    <source>
        <dbReference type="SAM" id="SignalP"/>
    </source>
</evidence>
<feature type="chain" id="PRO_5040422197" evidence="1">
    <location>
        <begin position="18"/>
        <end position="86"/>
    </location>
</feature>
<gene>
    <name evidence="2" type="ORF">B0I36DRAFT_328384</name>
</gene>
<comment type="caution">
    <text evidence="2">The sequence shown here is derived from an EMBL/GenBank/DDBJ whole genome shotgun (WGS) entry which is preliminary data.</text>
</comment>
<dbReference type="EMBL" id="JAGTJQ010000007">
    <property type="protein sequence ID" value="KAH7027979.1"/>
    <property type="molecule type" value="Genomic_DNA"/>
</dbReference>
<name>A0A9P8Y344_9PEZI</name>
<reference evidence="2" key="1">
    <citation type="journal article" date="2021" name="Nat. Commun.">
        <title>Genetic determinants of endophytism in the Arabidopsis root mycobiome.</title>
        <authorList>
            <person name="Mesny F."/>
            <person name="Miyauchi S."/>
            <person name="Thiergart T."/>
            <person name="Pickel B."/>
            <person name="Atanasova L."/>
            <person name="Karlsson M."/>
            <person name="Huettel B."/>
            <person name="Barry K.W."/>
            <person name="Haridas S."/>
            <person name="Chen C."/>
            <person name="Bauer D."/>
            <person name="Andreopoulos W."/>
            <person name="Pangilinan J."/>
            <person name="LaButti K."/>
            <person name="Riley R."/>
            <person name="Lipzen A."/>
            <person name="Clum A."/>
            <person name="Drula E."/>
            <person name="Henrissat B."/>
            <person name="Kohler A."/>
            <person name="Grigoriev I.V."/>
            <person name="Martin F.M."/>
            <person name="Hacquard S."/>
        </authorList>
    </citation>
    <scope>NUCLEOTIDE SEQUENCE</scope>
    <source>
        <strain evidence="2">MPI-CAGE-CH-0230</strain>
    </source>
</reference>
<accession>A0A9P8Y344</accession>
<dbReference type="AlphaFoldDB" id="A0A9P8Y344"/>
<feature type="signal peptide" evidence="1">
    <location>
        <begin position="1"/>
        <end position="17"/>
    </location>
</feature>
<keyword evidence="3" id="KW-1185">Reference proteome</keyword>
<keyword evidence="1" id="KW-0732">Signal</keyword>
<proteinExistence type="predicted"/>
<dbReference type="GeneID" id="70184128"/>